<dbReference type="Gene3D" id="1.10.1740.10">
    <property type="match status" value="1"/>
</dbReference>
<accession>A0A3E0GXD4</accession>
<dbReference type="GO" id="GO:0003677">
    <property type="term" value="F:DNA binding"/>
    <property type="evidence" value="ECO:0007669"/>
    <property type="project" value="UniProtKB-KW"/>
</dbReference>
<gene>
    <name evidence="8" type="ORF">BCF44_121140</name>
</gene>
<keyword evidence="9" id="KW-1185">Reference proteome</keyword>
<dbReference type="InterPro" id="IPR039425">
    <property type="entry name" value="RNA_pol_sigma-70-like"/>
</dbReference>
<dbReference type="EMBL" id="QUNO01000021">
    <property type="protein sequence ID" value="REH32591.1"/>
    <property type="molecule type" value="Genomic_DNA"/>
</dbReference>
<comment type="similarity">
    <text evidence="1">Belongs to the sigma-70 factor family. ECF subfamily.</text>
</comment>
<dbReference type="AlphaFoldDB" id="A0A3E0GXD4"/>
<evidence type="ECO:0000256" key="4">
    <source>
        <dbReference type="ARBA" id="ARBA00023125"/>
    </source>
</evidence>
<dbReference type="GO" id="GO:0016987">
    <property type="term" value="F:sigma factor activity"/>
    <property type="evidence" value="ECO:0007669"/>
    <property type="project" value="UniProtKB-KW"/>
</dbReference>
<keyword evidence="5" id="KW-0804">Transcription</keyword>
<dbReference type="Proteomes" id="UP000256269">
    <property type="component" value="Unassembled WGS sequence"/>
</dbReference>
<dbReference type="NCBIfam" id="TIGR02937">
    <property type="entry name" value="sigma70-ECF"/>
    <property type="match status" value="1"/>
</dbReference>
<dbReference type="SUPFAM" id="SSF88946">
    <property type="entry name" value="Sigma2 domain of RNA polymerase sigma factors"/>
    <property type="match status" value="1"/>
</dbReference>
<proteinExistence type="inferred from homology"/>
<dbReference type="InterPro" id="IPR013249">
    <property type="entry name" value="RNA_pol_sigma70_r4_t2"/>
</dbReference>
<evidence type="ECO:0000313" key="8">
    <source>
        <dbReference type="EMBL" id="REH32591.1"/>
    </source>
</evidence>
<reference evidence="8 9" key="1">
    <citation type="submission" date="2018-08" db="EMBL/GenBank/DDBJ databases">
        <title>Genomic Encyclopedia of Archaeal and Bacterial Type Strains, Phase II (KMG-II): from individual species to whole genera.</title>
        <authorList>
            <person name="Goeker M."/>
        </authorList>
    </citation>
    <scope>NUCLEOTIDE SEQUENCE [LARGE SCALE GENOMIC DNA]</scope>
    <source>
        <strain evidence="8 9">DSM 45791</strain>
    </source>
</reference>
<dbReference type="Pfam" id="PF04542">
    <property type="entry name" value="Sigma70_r2"/>
    <property type="match status" value="1"/>
</dbReference>
<dbReference type="Gene3D" id="1.10.10.10">
    <property type="entry name" value="Winged helix-like DNA-binding domain superfamily/Winged helix DNA-binding domain"/>
    <property type="match status" value="1"/>
</dbReference>
<dbReference type="PANTHER" id="PTHR43133">
    <property type="entry name" value="RNA POLYMERASE ECF-TYPE SIGMA FACTO"/>
    <property type="match status" value="1"/>
</dbReference>
<keyword evidence="2" id="KW-0805">Transcription regulation</keyword>
<dbReference type="PANTHER" id="PTHR43133:SF8">
    <property type="entry name" value="RNA POLYMERASE SIGMA FACTOR HI_1459-RELATED"/>
    <property type="match status" value="1"/>
</dbReference>
<dbReference type="InterPro" id="IPR007627">
    <property type="entry name" value="RNA_pol_sigma70_r2"/>
</dbReference>
<dbReference type="InterPro" id="IPR013324">
    <property type="entry name" value="RNA_pol_sigma_r3/r4-like"/>
</dbReference>
<sequence>MTGHDPEAARVSAGPDTTAEEFAGFYRATTKPLAAFLLKLGATLPEAADIAQDTMAKAFQQWHSIEHPKAWAHRVASREFIRLRVNGRESPVDPLPAGPLLRGDEVAGWELRHDLIRGMDLLSPRQRQVIAWKLAGYEPAEIAEELGLTGDAVRQHLLRARRTLSTWLSGKEPSGE</sequence>
<organism evidence="8 9">
    <name type="scientific">Kutzneria buriramensis</name>
    <dbReference type="NCBI Taxonomy" id="1045776"/>
    <lineage>
        <taxon>Bacteria</taxon>
        <taxon>Bacillati</taxon>
        <taxon>Actinomycetota</taxon>
        <taxon>Actinomycetes</taxon>
        <taxon>Pseudonocardiales</taxon>
        <taxon>Pseudonocardiaceae</taxon>
        <taxon>Kutzneria</taxon>
    </lineage>
</organism>
<feature type="domain" description="RNA polymerase sigma-70 region 2" evidence="6">
    <location>
        <begin position="26"/>
        <end position="83"/>
    </location>
</feature>
<name>A0A3E0GXD4_9PSEU</name>
<evidence type="ECO:0000259" key="7">
    <source>
        <dbReference type="Pfam" id="PF08281"/>
    </source>
</evidence>
<evidence type="ECO:0000256" key="2">
    <source>
        <dbReference type="ARBA" id="ARBA00023015"/>
    </source>
</evidence>
<protein>
    <submittedName>
        <fullName evidence="8">RNA polymerase sigma factor (Sigma-70 family)</fullName>
    </submittedName>
</protein>
<dbReference type="GO" id="GO:0006352">
    <property type="term" value="P:DNA-templated transcription initiation"/>
    <property type="evidence" value="ECO:0007669"/>
    <property type="project" value="InterPro"/>
</dbReference>
<evidence type="ECO:0000313" key="9">
    <source>
        <dbReference type="Proteomes" id="UP000256269"/>
    </source>
</evidence>
<keyword evidence="3" id="KW-0731">Sigma factor</keyword>
<evidence type="ECO:0000256" key="3">
    <source>
        <dbReference type="ARBA" id="ARBA00023082"/>
    </source>
</evidence>
<dbReference type="InterPro" id="IPR014284">
    <property type="entry name" value="RNA_pol_sigma-70_dom"/>
</dbReference>
<dbReference type="InterPro" id="IPR036388">
    <property type="entry name" value="WH-like_DNA-bd_sf"/>
</dbReference>
<dbReference type="Pfam" id="PF08281">
    <property type="entry name" value="Sigma70_r4_2"/>
    <property type="match status" value="1"/>
</dbReference>
<dbReference type="RefSeq" id="WP_170218098.1">
    <property type="nucleotide sequence ID" value="NZ_CP144375.1"/>
</dbReference>
<evidence type="ECO:0000259" key="6">
    <source>
        <dbReference type="Pfam" id="PF04542"/>
    </source>
</evidence>
<comment type="caution">
    <text evidence="8">The sequence shown here is derived from an EMBL/GenBank/DDBJ whole genome shotgun (WGS) entry which is preliminary data.</text>
</comment>
<evidence type="ECO:0000256" key="5">
    <source>
        <dbReference type="ARBA" id="ARBA00023163"/>
    </source>
</evidence>
<keyword evidence="4" id="KW-0238">DNA-binding</keyword>
<dbReference type="InterPro" id="IPR013325">
    <property type="entry name" value="RNA_pol_sigma_r2"/>
</dbReference>
<dbReference type="SUPFAM" id="SSF88659">
    <property type="entry name" value="Sigma3 and sigma4 domains of RNA polymerase sigma factors"/>
    <property type="match status" value="1"/>
</dbReference>
<feature type="domain" description="RNA polymerase sigma factor 70 region 4 type 2" evidence="7">
    <location>
        <begin position="115"/>
        <end position="164"/>
    </location>
</feature>
<evidence type="ECO:0000256" key="1">
    <source>
        <dbReference type="ARBA" id="ARBA00010641"/>
    </source>
</evidence>